<dbReference type="Proteomes" id="UP001555826">
    <property type="component" value="Unassembled WGS sequence"/>
</dbReference>
<dbReference type="InterPro" id="IPR001509">
    <property type="entry name" value="Epimerase_deHydtase"/>
</dbReference>
<dbReference type="InterPro" id="IPR051783">
    <property type="entry name" value="NAD(P)-dependent_oxidoreduct"/>
</dbReference>
<evidence type="ECO:0000259" key="1">
    <source>
        <dbReference type="Pfam" id="PF01370"/>
    </source>
</evidence>
<gene>
    <name evidence="2" type="ORF">AB1207_02915</name>
</gene>
<dbReference type="Gene3D" id="3.40.50.720">
    <property type="entry name" value="NAD(P)-binding Rossmann-like Domain"/>
    <property type="match status" value="1"/>
</dbReference>
<dbReference type="PANTHER" id="PTHR48079:SF6">
    <property type="entry name" value="NAD(P)-BINDING DOMAIN-CONTAINING PROTEIN-RELATED"/>
    <property type="match status" value="1"/>
</dbReference>
<organism evidence="2 3">
    <name type="scientific">Kineococcus endophyticus</name>
    <dbReference type="NCBI Taxonomy" id="1181883"/>
    <lineage>
        <taxon>Bacteria</taxon>
        <taxon>Bacillati</taxon>
        <taxon>Actinomycetota</taxon>
        <taxon>Actinomycetes</taxon>
        <taxon>Kineosporiales</taxon>
        <taxon>Kineosporiaceae</taxon>
        <taxon>Kineococcus</taxon>
    </lineage>
</organism>
<comment type="caution">
    <text evidence="2">The sequence shown here is derived from an EMBL/GenBank/DDBJ whole genome shotgun (WGS) entry which is preliminary data.</text>
</comment>
<dbReference type="PANTHER" id="PTHR48079">
    <property type="entry name" value="PROTEIN YEEZ"/>
    <property type="match status" value="1"/>
</dbReference>
<feature type="domain" description="NAD-dependent epimerase/dehydratase" evidence="1">
    <location>
        <begin position="3"/>
        <end position="211"/>
    </location>
</feature>
<dbReference type="EMBL" id="JBFNQN010000002">
    <property type="protein sequence ID" value="MEW9263687.1"/>
    <property type="molecule type" value="Genomic_DNA"/>
</dbReference>
<sequence>MRVFVTGASGWIGSHAVDEFLATGHEVLGLARSDASAAALEAKGVEVLRGDLDDLDVLRRGAESTDGTVHLANKHDFVHPEVSNAAERAAVQTIGEVLVGSGRPLLIAGGLAGFGLGRPVAETDVNPAVGPDSARGGAERLVLDLAGHGVRSLVARFAPTVHGTGDHGFVAALVAAARARGASGHVGDGAHRWAAVHVTDAARAVRLAVEGAPAGSVLHVVAEEGVPTRDVAAAIGRGLDVPVDSVDPVRAAAELGWIGFFFGQDVSATNDRTRALLGWEPTGPTLAEDLAGRSYFA</sequence>
<dbReference type="RefSeq" id="WP_367636289.1">
    <property type="nucleotide sequence ID" value="NZ_JBFNQN010000002.1"/>
</dbReference>
<evidence type="ECO:0000313" key="2">
    <source>
        <dbReference type="EMBL" id="MEW9263687.1"/>
    </source>
</evidence>
<dbReference type="SUPFAM" id="SSF51735">
    <property type="entry name" value="NAD(P)-binding Rossmann-fold domains"/>
    <property type="match status" value="1"/>
</dbReference>
<protein>
    <submittedName>
        <fullName evidence="2">NAD-dependent epimerase/dehydratase family protein</fullName>
    </submittedName>
</protein>
<accession>A0ABV3P2B7</accession>
<name>A0ABV3P2B7_9ACTN</name>
<reference evidence="2 3" key="1">
    <citation type="submission" date="2024-07" db="EMBL/GenBank/DDBJ databases">
        <authorList>
            <person name="Thanompreechachai J."/>
            <person name="Duangmal K."/>
        </authorList>
    </citation>
    <scope>NUCLEOTIDE SEQUENCE [LARGE SCALE GENOMIC DNA]</scope>
    <source>
        <strain evidence="2 3">KCTC 19886</strain>
    </source>
</reference>
<evidence type="ECO:0000313" key="3">
    <source>
        <dbReference type="Proteomes" id="UP001555826"/>
    </source>
</evidence>
<proteinExistence type="predicted"/>
<keyword evidence="3" id="KW-1185">Reference proteome</keyword>
<dbReference type="Pfam" id="PF01370">
    <property type="entry name" value="Epimerase"/>
    <property type="match status" value="1"/>
</dbReference>
<dbReference type="InterPro" id="IPR036291">
    <property type="entry name" value="NAD(P)-bd_dom_sf"/>
</dbReference>